<evidence type="ECO:0000256" key="3">
    <source>
        <dbReference type="ARBA" id="ARBA00022555"/>
    </source>
</evidence>
<dbReference type="AlphaFoldDB" id="A0A9C9EKQ5"/>
<evidence type="ECO:0000256" key="7">
    <source>
        <dbReference type="ARBA" id="ARBA00022723"/>
    </source>
</evidence>
<dbReference type="GO" id="GO:0016779">
    <property type="term" value="F:nucleotidyltransferase activity"/>
    <property type="evidence" value="ECO:0007669"/>
    <property type="project" value="UniProtKB-KW"/>
</dbReference>
<dbReference type="InterPro" id="IPR006675">
    <property type="entry name" value="HDIG_dom"/>
</dbReference>
<keyword evidence="7" id="KW-0479">Metal-binding</keyword>
<evidence type="ECO:0000256" key="1">
    <source>
        <dbReference type="ARBA" id="ARBA00001946"/>
    </source>
</evidence>
<keyword evidence="8" id="KW-0547">Nucleotide-binding</keyword>
<evidence type="ECO:0000256" key="10">
    <source>
        <dbReference type="ARBA" id="ARBA00022884"/>
    </source>
</evidence>
<organism evidence="13 14">
    <name type="scientific">candidate division WOR-3 bacterium</name>
    <dbReference type="NCBI Taxonomy" id="2052148"/>
    <lineage>
        <taxon>Bacteria</taxon>
        <taxon>Bacteria division WOR-3</taxon>
    </lineage>
</organism>
<keyword evidence="4 11" id="KW-0808">Transferase</keyword>
<dbReference type="InterPro" id="IPR050124">
    <property type="entry name" value="tRNA_CCA-adding_enzyme"/>
</dbReference>
<dbReference type="Pfam" id="PF01743">
    <property type="entry name" value="PolyA_pol"/>
    <property type="match status" value="1"/>
</dbReference>
<dbReference type="InterPro" id="IPR003607">
    <property type="entry name" value="HD/PDEase_dom"/>
</dbReference>
<evidence type="ECO:0000256" key="6">
    <source>
        <dbReference type="ARBA" id="ARBA00022695"/>
    </source>
</evidence>
<dbReference type="NCBIfam" id="TIGR00277">
    <property type="entry name" value="HDIG"/>
    <property type="match status" value="1"/>
</dbReference>
<protein>
    <submittedName>
        <fullName evidence="13">CCA tRNA nucleotidyltransferase</fullName>
    </submittedName>
</protein>
<keyword evidence="3" id="KW-0820">tRNA-binding</keyword>
<dbReference type="Gene3D" id="1.10.3090.10">
    <property type="entry name" value="cca-adding enzyme, domain 2"/>
    <property type="match status" value="1"/>
</dbReference>
<evidence type="ECO:0000313" key="13">
    <source>
        <dbReference type="EMBL" id="HEC77670.1"/>
    </source>
</evidence>
<dbReference type="Gene3D" id="3.30.460.10">
    <property type="entry name" value="Beta Polymerase, domain 2"/>
    <property type="match status" value="1"/>
</dbReference>
<keyword evidence="10 11" id="KW-0694">RNA-binding</keyword>
<comment type="caution">
    <text evidence="13">The sequence shown here is derived from an EMBL/GenBank/DDBJ whole genome shotgun (WGS) entry which is preliminary data.</text>
</comment>
<evidence type="ECO:0000313" key="14">
    <source>
        <dbReference type="Proteomes" id="UP000885826"/>
    </source>
</evidence>
<evidence type="ECO:0000256" key="2">
    <source>
        <dbReference type="ARBA" id="ARBA00007265"/>
    </source>
</evidence>
<comment type="similarity">
    <text evidence="2 11">Belongs to the tRNA nucleotidyltransferase/poly(A) polymerase family.</text>
</comment>
<evidence type="ECO:0000256" key="4">
    <source>
        <dbReference type="ARBA" id="ARBA00022679"/>
    </source>
</evidence>
<evidence type="ECO:0000256" key="9">
    <source>
        <dbReference type="ARBA" id="ARBA00022842"/>
    </source>
</evidence>
<keyword evidence="9" id="KW-0460">Magnesium</keyword>
<sequence>MERLKDFILGDRHIQTLKEFSGQKDFYLVGGTIRDILLGVEPRDYDFAVSGSGIKFARSFARKIKGAFVLLSEADDEARVVKDDFIYDFIGLIDNDITEDLRRRDFTVNSMAINCRTLEFFDPFGGFKDLKKGILRPTSENSLTDDPLRVLRGFRFSLELGFKLDRSFFKLAKAVDLKGVAAERIGYELLRIMGAPASYKEILKMNELGLFLQIFPEARKIMEDDYLWGHSLGTYQALEKLLQQGFFRKIEPEFSTYFAVEKRIPLLKIAALFHDVAKPDTFLLKEGEVHFYGHDTKGAKIVKTLGYKRLKLPRSDVKMISRLVKEHMRLHLLATNQELTDRAIRRFFRDLEDDWFGAMMIAWADGYATAGWTRHLEEVFMRMIALKRKDDAEPKVERLINGYDLIALGLEPGPKFKIILQELFDLQLEGKIKSKEEGLKIALEIEKRL</sequence>
<dbReference type="PANTHER" id="PTHR47545">
    <property type="entry name" value="MULTIFUNCTIONAL CCA PROTEIN"/>
    <property type="match status" value="1"/>
</dbReference>
<dbReference type="GO" id="GO:0000166">
    <property type="term" value="F:nucleotide binding"/>
    <property type="evidence" value="ECO:0007669"/>
    <property type="project" value="UniProtKB-KW"/>
</dbReference>
<accession>A0A9C9EKQ5</accession>
<dbReference type="GO" id="GO:0046872">
    <property type="term" value="F:metal ion binding"/>
    <property type="evidence" value="ECO:0007669"/>
    <property type="project" value="UniProtKB-KW"/>
</dbReference>
<dbReference type="GO" id="GO:0008033">
    <property type="term" value="P:tRNA processing"/>
    <property type="evidence" value="ECO:0007669"/>
    <property type="project" value="UniProtKB-KW"/>
</dbReference>
<dbReference type="CDD" id="cd00077">
    <property type="entry name" value="HDc"/>
    <property type="match status" value="1"/>
</dbReference>
<dbReference type="Pfam" id="PF12627">
    <property type="entry name" value="PolyA_pol_RNAbd"/>
    <property type="match status" value="1"/>
</dbReference>
<evidence type="ECO:0000256" key="8">
    <source>
        <dbReference type="ARBA" id="ARBA00022741"/>
    </source>
</evidence>
<dbReference type="InterPro" id="IPR002646">
    <property type="entry name" value="PolA_pol_head_dom"/>
</dbReference>
<name>A0A9C9EKQ5_UNCW3</name>
<dbReference type="SUPFAM" id="SSF81301">
    <property type="entry name" value="Nucleotidyltransferase"/>
    <property type="match status" value="1"/>
</dbReference>
<dbReference type="CDD" id="cd05398">
    <property type="entry name" value="NT_ClassII-CCAase"/>
    <property type="match status" value="1"/>
</dbReference>
<evidence type="ECO:0000256" key="5">
    <source>
        <dbReference type="ARBA" id="ARBA00022694"/>
    </source>
</evidence>
<dbReference type="Pfam" id="PF01966">
    <property type="entry name" value="HD"/>
    <property type="match status" value="1"/>
</dbReference>
<comment type="cofactor">
    <cofactor evidence="1">
        <name>Mg(2+)</name>
        <dbReference type="ChEBI" id="CHEBI:18420"/>
    </cofactor>
</comment>
<dbReference type="InterPro" id="IPR032828">
    <property type="entry name" value="PolyA_RNA-bd"/>
</dbReference>
<evidence type="ECO:0000259" key="12">
    <source>
        <dbReference type="SMART" id="SM00471"/>
    </source>
</evidence>
<gene>
    <name evidence="13" type="ORF">ENI34_00830</name>
</gene>
<keyword evidence="6" id="KW-0548">Nucleotidyltransferase</keyword>
<keyword evidence="5" id="KW-0819">tRNA processing</keyword>
<dbReference type="EMBL" id="DRIG01000011">
    <property type="protein sequence ID" value="HEC77670.1"/>
    <property type="molecule type" value="Genomic_DNA"/>
</dbReference>
<proteinExistence type="inferred from homology"/>
<dbReference type="SUPFAM" id="SSF81891">
    <property type="entry name" value="Poly A polymerase C-terminal region-like"/>
    <property type="match status" value="1"/>
</dbReference>
<dbReference type="SMART" id="SM00471">
    <property type="entry name" value="HDc"/>
    <property type="match status" value="1"/>
</dbReference>
<evidence type="ECO:0000256" key="11">
    <source>
        <dbReference type="RuleBase" id="RU003953"/>
    </source>
</evidence>
<dbReference type="InterPro" id="IPR006674">
    <property type="entry name" value="HD_domain"/>
</dbReference>
<reference evidence="13" key="1">
    <citation type="journal article" date="2020" name="mSystems">
        <title>Genome- and Community-Level Interaction Insights into Carbon Utilization and Element Cycling Functions of Hydrothermarchaeota in Hydrothermal Sediment.</title>
        <authorList>
            <person name="Zhou Z."/>
            <person name="Liu Y."/>
            <person name="Xu W."/>
            <person name="Pan J."/>
            <person name="Luo Z.H."/>
            <person name="Li M."/>
        </authorList>
    </citation>
    <scope>NUCLEOTIDE SEQUENCE</scope>
    <source>
        <strain evidence="13">HyVt-388</strain>
    </source>
</reference>
<dbReference type="GO" id="GO:0000049">
    <property type="term" value="F:tRNA binding"/>
    <property type="evidence" value="ECO:0007669"/>
    <property type="project" value="UniProtKB-KW"/>
</dbReference>
<dbReference type="InterPro" id="IPR043519">
    <property type="entry name" value="NT_sf"/>
</dbReference>
<dbReference type="Proteomes" id="UP000885826">
    <property type="component" value="Unassembled WGS sequence"/>
</dbReference>
<dbReference type="PANTHER" id="PTHR47545:SF2">
    <property type="entry name" value="CC-ADDING TRNA NUCLEOTIDYLTRANSFERASE"/>
    <property type="match status" value="1"/>
</dbReference>
<feature type="domain" description="HD/PDEase" evidence="12">
    <location>
        <begin position="223"/>
        <end position="379"/>
    </location>
</feature>